<dbReference type="InterPro" id="IPR001466">
    <property type="entry name" value="Beta-lactam-related"/>
</dbReference>
<keyword evidence="1" id="KW-0812">Transmembrane</keyword>
<keyword evidence="1" id="KW-1133">Transmembrane helix</keyword>
<keyword evidence="4" id="KW-1185">Reference proteome</keyword>
<dbReference type="GO" id="GO:0016787">
    <property type="term" value="F:hydrolase activity"/>
    <property type="evidence" value="ECO:0007669"/>
    <property type="project" value="UniProtKB-KW"/>
</dbReference>
<dbReference type="EMBL" id="BORT01000005">
    <property type="protein sequence ID" value="GIO46783.1"/>
    <property type="molecule type" value="Genomic_DNA"/>
</dbReference>
<evidence type="ECO:0000256" key="1">
    <source>
        <dbReference type="SAM" id="Phobius"/>
    </source>
</evidence>
<protein>
    <submittedName>
        <fullName evidence="3">Serine hydrolase FLP</fullName>
    </submittedName>
</protein>
<feature type="transmembrane region" description="Helical" evidence="1">
    <location>
        <begin position="467"/>
        <end position="487"/>
    </location>
</feature>
<dbReference type="InterPro" id="IPR050491">
    <property type="entry name" value="AmpC-like"/>
</dbReference>
<dbReference type="Pfam" id="PF00144">
    <property type="entry name" value="Beta-lactamase"/>
    <property type="match status" value="1"/>
</dbReference>
<evidence type="ECO:0000313" key="3">
    <source>
        <dbReference type="EMBL" id="GIO46783.1"/>
    </source>
</evidence>
<feature type="domain" description="Beta-lactamase-related" evidence="2">
    <location>
        <begin position="47"/>
        <end position="353"/>
    </location>
</feature>
<dbReference type="PANTHER" id="PTHR46825:SF9">
    <property type="entry name" value="BETA-LACTAMASE-RELATED DOMAIN-CONTAINING PROTEIN"/>
    <property type="match status" value="1"/>
</dbReference>
<organism evidence="3 4">
    <name type="scientific">Paenibacillus azoreducens</name>
    <dbReference type="NCBI Taxonomy" id="116718"/>
    <lineage>
        <taxon>Bacteria</taxon>
        <taxon>Bacillati</taxon>
        <taxon>Bacillota</taxon>
        <taxon>Bacilli</taxon>
        <taxon>Bacillales</taxon>
        <taxon>Paenibacillaceae</taxon>
        <taxon>Paenibacillus</taxon>
    </lineage>
</organism>
<keyword evidence="1" id="KW-0472">Membrane</keyword>
<dbReference type="InterPro" id="IPR012338">
    <property type="entry name" value="Beta-lactam/transpept-like"/>
</dbReference>
<gene>
    <name evidence="3" type="ORF">J34TS1_15480</name>
</gene>
<dbReference type="SUPFAM" id="SSF56601">
    <property type="entry name" value="beta-lactamase/transpeptidase-like"/>
    <property type="match status" value="1"/>
</dbReference>
<proteinExistence type="predicted"/>
<comment type="caution">
    <text evidence="3">The sequence shown here is derived from an EMBL/GenBank/DDBJ whole genome shotgun (WGS) entry which is preliminary data.</text>
</comment>
<dbReference type="PANTHER" id="PTHR46825">
    <property type="entry name" value="D-ALANYL-D-ALANINE-CARBOXYPEPTIDASE/ENDOPEPTIDASE AMPH"/>
    <property type="match status" value="1"/>
</dbReference>
<dbReference type="Proteomes" id="UP000682811">
    <property type="component" value="Unassembled WGS sequence"/>
</dbReference>
<dbReference type="AlphaFoldDB" id="A0A920CRV0"/>
<dbReference type="Gene3D" id="3.40.710.10">
    <property type="entry name" value="DD-peptidase/beta-lactamase superfamily"/>
    <property type="match status" value="1"/>
</dbReference>
<evidence type="ECO:0000313" key="4">
    <source>
        <dbReference type="Proteomes" id="UP000682811"/>
    </source>
</evidence>
<feature type="transmembrane region" description="Helical" evidence="1">
    <location>
        <begin position="424"/>
        <end position="447"/>
    </location>
</feature>
<accession>A0A920CRV0</accession>
<evidence type="ECO:0000259" key="2">
    <source>
        <dbReference type="Pfam" id="PF00144"/>
    </source>
</evidence>
<feature type="transmembrane region" description="Helical" evidence="1">
    <location>
        <begin position="390"/>
        <end position="412"/>
    </location>
</feature>
<dbReference type="RefSeq" id="WP_237100230.1">
    <property type="nucleotide sequence ID" value="NZ_AP025343.1"/>
</dbReference>
<keyword evidence="3" id="KW-0378">Hydrolase</keyword>
<name>A0A920CRV0_9BACL</name>
<sequence>MEQKRSLMFRLVMILLIMFTGDVLTPLQTHNVHANPAQTIAHTAKIDTYVESLMNKLQIPGVAVGIVKGEQVVYLKGYGISGPNQQPITPQTPFIIGSSSKSFTALATMQLVEQGKINLDAPVQNYLPNFRLADQDASRKILVKDLLHQVSGLSTYDGRRVFSNTIPSIDELIVHLKHTSLTEPVGSTFQYSNLNYDILGGIVQSVSNESYSEYIQNHIFKPLEMRNSFTSTQKAKNEGLATGYQSIFGFMVPMKQPDNPSLLASGYLISSAEDMANYLIAQLNNGRFRHTSIASAESISQMHQPYAPSVSGYYGMGWEIGGNTIHHSGDIESFHSDMILDGDTGIVVLINSQDYLVRGRHLGMFASGINEIMKGQEPSQEGISNISGTYVVIDLICSGIITLMGISIYNLFKWSKKGKTSPFRIFVFITCLLIFNIIIPAAILIIIENYLAPWSMVFSFLPGIGHLMFTLCLLSLCIGIVKVVLLIRKSKLFFVKGVSQ</sequence>
<feature type="transmembrane region" description="Helical" evidence="1">
    <location>
        <begin position="7"/>
        <end position="27"/>
    </location>
</feature>
<reference evidence="3 4" key="1">
    <citation type="submission" date="2021-03" db="EMBL/GenBank/DDBJ databases">
        <title>Antimicrobial resistance genes in bacteria isolated from Japanese honey, and their potential for conferring macrolide and lincosamide resistance in the American foulbrood pathogen Paenibacillus larvae.</title>
        <authorList>
            <person name="Okamoto M."/>
            <person name="Kumagai M."/>
            <person name="Kanamori H."/>
            <person name="Takamatsu D."/>
        </authorList>
    </citation>
    <scope>NUCLEOTIDE SEQUENCE [LARGE SCALE GENOMIC DNA]</scope>
    <source>
        <strain evidence="3 4">J34TS1</strain>
    </source>
</reference>